<keyword evidence="3" id="KW-1185">Reference proteome</keyword>
<evidence type="ECO:0000313" key="3">
    <source>
        <dbReference type="Proteomes" id="UP000320333"/>
    </source>
</evidence>
<reference evidence="2 3" key="1">
    <citation type="journal article" date="2019" name="Sci. Rep.">
        <title>Comparative genomics of chytrid fungi reveal insights into the obligate biotrophic and pathogenic lifestyle of Synchytrium endobioticum.</title>
        <authorList>
            <person name="van de Vossenberg B.T.L.H."/>
            <person name="Warris S."/>
            <person name="Nguyen H.D.T."/>
            <person name="van Gent-Pelzer M.P.E."/>
            <person name="Joly D.L."/>
            <person name="van de Geest H.C."/>
            <person name="Bonants P.J.M."/>
            <person name="Smith D.S."/>
            <person name="Levesque C.A."/>
            <person name="van der Lee T.A.J."/>
        </authorList>
    </citation>
    <scope>NUCLEOTIDE SEQUENCE [LARGE SCALE GENOMIC DNA]</scope>
    <source>
        <strain evidence="2 3">CBS 675.73</strain>
    </source>
</reference>
<feature type="region of interest" description="Disordered" evidence="1">
    <location>
        <begin position="547"/>
        <end position="583"/>
    </location>
</feature>
<organism evidence="2 3">
    <name type="scientific">Chytriomyces confervae</name>
    <dbReference type="NCBI Taxonomy" id="246404"/>
    <lineage>
        <taxon>Eukaryota</taxon>
        <taxon>Fungi</taxon>
        <taxon>Fungi incertae sedis</taxon>
        <taxon>Chytridiomycota</taxon>
        <taxon>Chytridiomycota incertae sedis</taxon>
        <taxon>Chytridiomycetes</taxon>
        <taxon>Chytridiales</taxon>
        <taxon>Chytriomycetaceae</taxon>
        <taxon>Chytriomyces</taxon>
    </lineage>
</organism>
<dbReference type="Proteomes" id="UP000320333">
    <property type="component" value="Unassembled WGS sequence"/>
</dbReference>
<dbReference type="SUPFAM" id="SSF53335">
    <property type="entry name" value="S-adenosyl-L-methionine-dependent methyltransferases"/>
    <property type="match status" value="1"/>
</dbReference>
<feature type="compositionally biased region" description="Basic and acidic residues" evidence="1">
    <location>
        <begin position="564"/>
        <end position="577"/>
    </location>
</feature>
<protein>
    <recommendedName>
        <fullName evidence="4">PABS domain-containing protein</fullName>
    </recommendedName>
</protein>
<dbReference type="Gene3D" id="3.40.50.150">
    <property type="entry name" value="Vaccinia Virus protein VP39"/>
    <property type="match status" value="1"/>
</dbReference>
<dbReference type="InterPro" id="IPR029063">
    <property type="entry name" value="SAM-dependent_MTases_sf"/>
</dbReference>
<dbReference type="AlphaFoldDB" id="A0A507F3X5"/>
<dbReference type="OrthoDB" id="2016285at2759"/>
<comment type="caution">
    <text evidence="2">The sequence shown here is derived from an EMBL/GenBank/DDBJ whole genome shotgun (WGS) entry which is preliminary data.</text>
</comment>
<name>A0A507F3X5_9FUNG</name>
<evidence type="ECO:0000313" key="2">
    <source>
        <dbReference type="EMBL" id="TPX70088.1"/>
    </source>
</evidence>
<evidence type="ECO:0000256" key="1">
    <source>
        <dbReference type="SAM" id="MobiDB-lite"/>
    </source>
</evidence>
<sequence>MDVCRELAQQLGPGRSPGERAIAARTLLSLLEREGDEAVIRPIDVVLADCVPSLLQAAQTPTRSATSLAPDPRVTSAAVIDMADAALLLLGHLCGCGLQTLEAAGWHVDDDGTGRGRPIYVHPASGQSQQTPPDLVAEVFGAELDQKDAWALTLLFELSTITSPYANPLDGSLCWPARIRYHEPETNEFTPTSDSTPLPHKLAMTIVDVAQDDDEEEMDEENDVTPEGGKETRLAFTRHLVLGPWHGIPSFRETEIDLDHPPPGSHLESWYTCAMVCAGFLATRKSGRGKCLIVGLGGGAMASFMGRHWPGINVEAVEIDARVVKVAERWFGVKCEPSLLKPEDGVLGDGADEPQHFKLDDDSRPARVRVTNAESFVTSAMRDPECRYDVILLDVYTRGEFPASLVNETFFERLRGLLKTKENEGWDGALVVNAGVGADRTRVQEIVEKAFPVSKVLLDANASNRMDDDYENAVVLGLLSSSVSTSKSAATESVVNIDFSAKEWKRRAVEVRESWPEAPLPPFELKNAIHGVNNEIMLAWAGNSMLDEEENEDSGEGQGSGPRVKADEVQLLAKDDPAFSMFD</sequence>
<dbReference type="EMBL" id="QEAP01000296">
    <property type="protein sequence ID" value="TPX70088.1"/>
    <property type="molecule type" value="Genomic_DNA"/>
</dbReference>
<evidence type="ECO:0008006" key="4">
    <source>
        <dbReference type="Google" id="ProtNLM"/>
    </source>
</evidence>
<proteinExistence type="predicted"/>
<gene>
    <name evidence="2" type="ORF">CcCBS67573_g06659</name>
</gene>
<accession>A0A507F3X5</accession>